<evidence type="ECO:0000313" key="2">
    <source>
        <dbReference type="EMBL" id="NHZ67021.1"/>
    </source>
</evidence>
<accession>A0ABX0MW84</accession>
<organism evidence="2 3">
    <name type="scientific">Massilia genomosp. 1</name>
    <dbReference type="NCBI Taxonomy" id="2609280"/>
    <lineage>
        <taxon>Bacteria</taxon>
        <taxon>Pseudomonadati</taxon>
        <taxon>Pseudomonadota</taxon>
        <taxon>Betaproteobacteria</taxon>
        <taxon>Burkholderiales</taxon>
        <taxon>Oxalobacteraceae</taxon>
        <taxon>Telluria group</taxon>
        <taxon>Massilia</taxon>
    </lineage>
</organism>
<gene>
    <name evidence="2" type="ORF">F1735_32960</name>
</gene>
<protein>
    <submittedName>
        <fullName evidence="2">Uncharacterized protein</fullName>
    </submittedName>
</protein>
<dbReference type="EMBL" id="WHJF01000230">
    <property type="protein sequence ID" value="NHZ67021.1"/>
    <property type="molecule type" value="Genomic_DNA"/>
</dbReference>
<sequence>MQISDTAPVTQFAQTFKRTALIRSKSYDAYTAGGEAAQLTDNRGVYAVPEEDKLNWPDYGEKNPAELVSAPHRLTNDGLRFLRASIRKVKNPSGSIADRIFTVGLAALDEEQKRSHLANVTFHGQAAADQVTTQWNKGGSGAGAYQTTIGIPVDKLMACARNDDGAPDVLQLLVYNAGKRQQIRQLLRVTHHLADTCLTGTNFTPAETQGFELALLADLFAQTSVEAKGSGMEKDALGMNLKGYTSFAACGFPEERWTKTDPDTLKLIVADYLKTNEVSTSVKKVLGNYNFEKIGRPDLSVQASVEKGPTIANFTHASRLFTVIEARESNAEINDLMKKLTDTPPQLAGDQSNAIVTRTLDRINSYINFIVPAPESSASSSGPVHDSGARADRSAISDAAGGPPSALGPVNGAQSEEKHAS</sequence>
<name>A0ABX0MW84_9BURK</name>
<comment type="caution">
    <text evidence="2">The sequence shown here is derived from an EMBL/GenBank/DDBJ whole genome shotgun (WGS) entry which is preliminary data.</text>
</comment>
<reference evidence="2 3" key="1">
    <citation type="submission" date="2019-10" db="EMBL/GenBank/DDBJ databases">
        <title>Taxonomy of Antarctic Massilia spp.: description of Massilia rubra sp. nov., Massilia aquatica sp. nov., Massilia mucilaginosa sp. nov., Massilia frigida sp. nov. isolated from streams, lakes and regoliths.</title>
        <authorList>
            <person name="Holochova P."/>
            <person name="Sedlacek I."/>
            <person name="Kralova S."/>
            <person name="Maslanova I."/>
            <person name="Busse H.-J."/>
            <person name="Stankova E."/>
            <person name="Vrbovska V."/>
            <person name="Kovarovic V."/>
            <person name="Bartak M."/>
            <person name="Svec P."/>
            <person name="Pantucek R."/>
        </authorList>
    </citation>
    <scope>NUCLEOTIDE SEQUENCE [LARGE SCALE GENOMIC DNA]</scope>
    <source>
        <strain evidence="2 3">CCM 8694</strain>
    </source>
</reference>
<evidence type="ECO:0000256" key="1">
    <source>
        <dbReference type="SAM" id="MobiDB-lite"/>
    </source>
</evidence>
<feature type="region of interest" description="Disordered" evidence="1">
    <location>
        <begin position="375"/>
        <end position="421"/>
    </location>
</feature>
<keyword evidence="3" id="KW-1185">Reference proteome</keyword>
<evidence type="ECO:0000313" key="3">
    <source>
        <dbReference type="Proteomes" id="UP000610594"/>
    </source>
</evidence>
<dbReference type="RefSeq" id="WP_167241172.1">
    <property type="nucleotide sequence ID" value="NZ_WHJF01000230.1"/>
</dbReference>
<proteinExistence type="predicted"/>
<dbReference type="Proteomes" id="UP000610594">
    <property type="component" value="Unassembled WGS sequence"/>
</dbReference>